<reference evidence="1" key="2">
    <citation type="journal article" date="2023" name="IMA Fungus">
        <title>Comparative genomic study of the Penicillium genus elucidates a diverse pangenome and 15 lateral gene transfer events.</title>
        <authorList>
            <person name="Petersen C."/>
            <person name="Sorensen T."/>
            <person name="Nielsen M.R."/>
            <person name="Sondergaard T.E."/>
            <person name="Sorensen J.L."/>
            <person name="Fitzpatrick D.A."/>
            <person name="Frisvad J.C."/>
            <person name="Nielsen K.L."/>
        </authorList>
    </citation>
    <scope>NUCLEOTIDE SEQUENCE</scope>
    <source>
        <strain evidence="1">IBT 20477</strain>
    </source>
</reference>
<reference evidence="1" key="1">
    <citation type="submission" date="2022-11" db="EMBL/GenBank/DDBJ databases">
        <authorList>
            <person name="Petersen C."/>
        </authorList>
    </citation>
    <scope>NUCLEOTIDE SEQUENCE</scope>
    <source>
        <strain evidence="1">IBT 20477</strain>
    </source>
</reference>
<accession>A0A9W9M981</accession>
<sequence>MAYADVLPSTTPKYEFKGIQHCLQIVEEPGEQDEQCKGYMDSRNPYVIFTIDERSFLDCFQNSEERSLRKSWEFYDHSINELLVNIMETTPHAVGTTAFTGIFLAWSGPYNPNYPLVGTGTAIFRGSSNQKKRADCSWMPEHSGLDRRWPTIAVEVAWSEPRGKVIKDVNFWLNESSGQVNIVLTVKIYERGRISIEQWKMGAHAPVPVQKIEITRNPAPKCEKIQGSMRLLFEDIQLRPKGPNDTDFIISHRDMEILADQVWHEQDKQDIL</sequence>
<proteinExistence type="predicted"/>
<name>A0A9W9M981_9EURO</name>
<dbReference type="EMBL" id="JAPQKQ010000006">
    <property type="protein sequence ID" value="KAJ5193493.1"/>
    <property type="molecule type" value="Genomic_DNA"/>
</dbReference>
<gene>
    <name evidence="1" type="ORF">N7449_009635</name>
</gene>
<evidence type="ECO:0000313" key="1">
    <source>
        <dbReference type="EMBL" id="KAJ5193493.1"/>
    </source>
</evidence>
<protein>
    <submittedName>
        <fullName evidence="1">Uncharacterized protein</fullName>
    </submittedName>
</protein>
<dbReference type="OrthoDB" id="76567at2759"/>
<dbReference type="AlphaFoldDB" id="A0A9W9M981"/>
<keyword evidence="2" id="KW-1185">Reference proteome</keyword>
<dbReference type="Proteomes" id="UP001150942">
    <property type="component" value="Unassembled WGS sequence"/>
</dbReference>
<evidence type="ECO:0000313" key="2">
    <source>
        <dbReference type="Proteomes" id="UP001150942"/>
    </source>
</evidence>
<organism evidence="1 2">
    <name type="scientific">Penicillium cf. viridicatum</name>
    <dbReference type="NCBI Taxonomy" id="2972119"/>
    <lineage>
        <taxon>Eukaryota</taxon>
        <taxon>Fungi</taxon>
        <taxon>Dikarya</taxon>
        <taxon>Ascomycota</taxon>
        <taxon>Pezizomycotina</taxon>
        <taxon>Eurotiomycetes</taxon>
        <taxon>Eurotiomycetidae</taxon>
        <taxon>Eurotiales</taxon>
        <taxon>Aspergillaceae</taxon>
        <taxon>Penicillium</taxon>
    </lineage>
</organism>
<comment type="caution">
    <text evidence="1">The sequence shown here is derived from an EMBL/GenBank/DDBJ whole genome shotgun (WGS) entry which is preliminary data.</text>
</comment>